<dbReference type="Proteomes" id="UP000538566">
    <property type="component" value="Unassembled WGS sequence"/>
</dbReference>
<protein>
    <submittedName>
        <fullName evidence="1">Putative secreted acid phosphatase</fullName>
    </submittedName>
</protein>
<accession>A0A7W7ADH7</accession>
<dbReference type="AlphaFoldDB" id="A0A7W7ADH7"/>
<keyword evidence="2" id="KW-1185">Reference proteome</keyword>
<sequence>MVLWFYENLADFRQMVREAAKQGRRAKILDRQCGFGWKLLDKAERFTLEHRRGQTRLDPAV</sequence>
<dbReference type="EMBL" id="JACHOA010000004">
    <property type="protein sequence ID" value="MBB4614250.1"/>
    <property type="molecule type" value="Genomic_DNA"/>
</dbReference>
<evidence type="ECO:0000313" key="2">
    <source>
        <dbReference type="Proteomes" id="UP000538566"/>
    </source>
</evidence>
<name>A0A7W7ADH7_9SPHN</name>
<dbReference type="RefSeq" id="WP_144904035.1">
    <property type="nucleotide sequence ID" value="NZ_JACHOA010000004.1"/>
</dbReference>
<gene>
    <name evidence="1" type="ORF">GGR37_002536</name>
</gene>
<comment type="caution">
    <text evidence="1">The sequence shown here is derived from an EMBL/GenBank/DDBJ whole genome shotgun (WGS) entry which is preliminary data.</text>
</comment>
<reference evidence="1 2" key="1">
    <citation type="submission" date="2020-08" db="EMBL/GenBank/DDBJ databases">
        <title>Genomic Encyclopedia of Type Strains, Phase IV (KMG-IV): sequencing the most valuable type-strain genomes for metagenomic binning, comparative biology and taxonomic classification.</title>
        <authorList>
            <person name="Goeker M."/>
        </authorList>
    </citation>
    <scope>NUCLEOTIDE SEQUENCE [LARGE SCALE GENOMIC DNA]</scope>
    <source>
        <strain evidence="1 2">DSM 17507</strain>
    </source>
</reference>
<organism evidence="1 2">
    <name type="scientific">Novosphingobium taihuense</name>
    <dbReference type="NCBI Taxonomy" id="260085"/>
    <lineage>
        <taxon>Bacteria</taxon>
        <taxon>Pseudomonadati</taxon>
        <taxon>Pseudomonadota</taxon>
        <taxon>Alphaproteobacteria</taxon>
        <taxon>Sphingomonadales</taxon>
        <taxon>Sphingomonadaceae</taxon>
        <taxon>Novosphingobium</taxon>
    </lineage>
</organism>
<evidence type="ECO:0000313" key="1">
    <source>
        <dbReference type="EMBL" id="MBB4614250.1"/>
    </source>
</evidence>
<proteinExistence type="predicted"/>